<evidence type="ECO:0000313" key="3">
    <source>
        <dbReference type="Proteomes" id="UP000634134"/>
    </source>
</evidence>
<evidence type="ECO:0008006" key="4">
    <source>
        <dbReference type="Google" id="ProtNLM"/>
    </source>
</evidence>
<evidence type="ECO:0000313" key="2">
    <source>
        <dbReference type="EMBL" id="MBE9466103.1"/>
    </source>
</evidence>
<dbReference type="EMBL" id="JACYGY010000002">
    <property type="protein sequence ID" value="MBE9466103.1"/>
    <property type="molecule type" value="Genomic_DNA"/>
</dbReference>
<dbReference type="RefSeq" id="WP_194124360.1">
    <property type="nucleotide sequence ID" value="NZ_JACYGY010000002.1"/>
</dbReference>
<proteinExistence type="predicted"/>
<name>A0ABR9WKS4_9BACT</name>
<feature type="chain" id="PRO_5046147952" description="Lipoprotein" evidence="1">
    <location>
        <begin position="19"/>
        <end position="117"/>
    </location>
</feature>
<accession>A0ABR9WKS4</accession>
<gene>
    <name evidence="2" type="ORF">IEE83_29895</name>
</gene>
<keyword evidence="1" id="KW-0732">Signal</keyword>
<organism evidence="2 3">
    <name type="scientific">Dyadobacter subterraneus</name>
    <dbReference type="NCBI Taxonomy" id="2773304"/>
    <lineage>
        <taxon>Bacteria</taxon>
        <taxon>Pseudomonadati</taxon>
        <taxon>Bacteroidota</taxon>
        <taxon>Cytophagia</taxon>
        <taxon>Cytophagales</taxon>
        <taxon>Spirosomataceae</taxon>
        <taxon>Dyadobacter</taxon>
    </lineage>
</organism>
<evidence type="ECO:0000256" key="1">
    <source>
        <dbReference type="SAM" id="SignalP"/>
    </source>
</evidence>
<sequence length="117" mass="12866">MKNFIKLVLLVLVLSSCASVKVEKVAANLPKSRNCNLDVFSNENDVKQEFQVVCAIDSKTGNSIWNKRTAEAAIENAKNKACECGADAIIITSSGRTKLKFYSYRRGVASMKGVKYL</sequence>
<dbReference type="Proteomes" id="UP000634134">
    <property type="component" value="Unassembled WGS sequence"/>
</dbReference>
<dbReference type="PROSITE" id="PS51257">
    <property type="entry name" value="PROKAR_LIPOPROTEIN"/>
    <property type="match status" value="1"/>
</dbReference>
<protein>
    <recommendedName>
        <fullName evidence="4">Lipoprotein</fullName>
    </recommendedName>
</protein>
<feature type="signal peptide" evidence="1">
    <location>
        <begin position="1"/>
        <end position="18"/>
    </location>
</feature>
<keyword evidence="3" id="KW-1185">Reference proteome</keyword>
<reference evidence="3" key="1">
    <citation type="submission" date="2023-07" db="EMBL/GenBank/DDBJ databases">
        <title>Dyadobacter sp. nov 'subterranea' isolated from contaminted grondwater.</title>
        <authorList>
            <person name="Szabo I."/>
            <person name="Al-Omari J."/>
            <person name="Szerdahelyi S.G."/>
            <person name="Rado J."/>
        </authorList>
    </citation>
    <scope>NUCLEOTIDE SEQUENCE [LARGE SCALE GENOMIC DNA]</scope>
    <source>
        <strain evidence="3">UP-52</strain>
    </source>
</reference>
<comment type="caution">
    <text evidence="2">The sequence shown here is derived from an EMBL/GenBank/DDBJ whole genome shotgun (WGS) entry which is preliminary data.</text>
</comment>